<evidence type="ECO:0000256" key="21">
    <source>
        <dbReference type="SAM" id="MobiDB-lite"/>
    </source>
</evidence>
<sequence length="786" mass="88270">MNSLGVSGGSPSSGVPTETPGDLFKELWVRLKECHDSEVQGLQVKINKLKKERCLDAQRLEEFYNKNQQLREHQKALQDNVKVLEDRLRAGLCDRCAVTEEHMRKKQVEFENVRQQNLRLITELMNERNSLQDENKKLIQEVEQLRTSGSRTPQARSPSPEEGVIPDSPVPQPPLPMVNKMRRRKDNKHVRYAEKPASLSQRSPPAEDCRKGISLLNACGHGNGVLVAETCEMDVSQITKGCTERHEGTGITVVSETCQMEEVESQSMLDSITIASQSNNVTQDGDSPTGNEVSSRKWLQHRETSPVFGKSGKPFIHTETPVNGPPPILRGIKLGPLERLRPSTEGIPRIAPMKMCASNGHHFLNGEKLGAAGVQEQSTARQQGLESGKRKKSDNGTDGNSADKPLDLSDRVLGGRQPHGESSAPLKDGLRQTVLPDFQKDTHRSPLTPQKAYNGSCFPGTDCQDDPYLKDASWRSRSGQDQPQHPTVFKLPSTPPHGRTLFDMTPDAQEPIRKRTRVMGKELEQTSVLQLNPCARVKRSPPQDEDGKPPVTDNQTWNLDQGVPLSKYVTDSPTYTEVDVARPEGETVDMDCTFVSRSMLLKGIGQGANDSLAEIFDRSAYGEYESCLQEEESDLEQEAEPHEEVEEEEEPVNMADDKGQTPPNQAVVKSPANRTERKNASFAHVEVVRKKHERKKLKGHTCKECEIYYADLPDAERQKKLSACSRHRFRYIPPSTPENFWEVGFPSTQTCMERGYIKEDHKPDQRIRRRRPYNAMFSPKAKEQKT</sequence>
<feature type="region of interest" description="Disordered" evidence="21">
    <location>
        <begin position="468"/>
        <end position="511"/>
    </location>
</feature>
<keyword evidence="14 20" id="KW-0175">Coiled coil</keyword>
<evidence type="ECO:0000256" key="20">
    <source>
        <dbReference type="SAM" id="Coils"/>
    </source>
</evidence>
<evidence type="ECO:0000256" key="12">
    <source>
        <dbReference type="ARBA" id="ARBA00022801"/>
    </source>
</evidence>
<keyword evidence="6" id="KW-0597">Phosphoprotein</keyword>
<evidence type="ECO:0000256" key="4">
    <source>
        <dbReference type="ARBA" id="ARBA00020680"/>
    </source>
</evidence>
<feature type="region of interest" description="Disordered" evidence="21">
    <location>
        <begin position="144"/>
        <end position="189"/>
    </location>
</feature>
<evidence type="ECO:0000256" key="8">
    <source>
        <dbReference type="ARBA" id="ARBA00022722"/>
    </source>
</evidence>
<evidence type="ECO:0000256" key="15">
    <source>
        <dbReference type="ARBA" id="ARBA00023125"/>
    </source>
</evidence>
<evidence type="ECO:0000256" key="9">
    <source>
        <dbReference type="ARBA" id="ARBA00022759"/>
    </source>
</evidence>
<comment type="caution">
    <text evidence="24">The sequence shown here is derived from an EMBL/GenBank/DDBJ whole genome shotgun (WGS) entry which is preliminary data.</text>
</comment>
<dbReference type="GO" id="GO:0016787">
    <property type="term" value="F:hydrolase activity"/>
    <property type="evidence" value="ECO:0007669"/>
    <property type="project" value="UniProtKB-KW"/>
</dbReference>
<keyword evidence="19" id="KW-0131">Cell cycle</keyword>
<dbReference type="GO" id="GO:0010792">
    <property type="term" value="P:DNA double-strand break processing involved in repair via single-strand annealing"/>
    <property type="evidence" value="ECO:0007669"/>
    <property type="project" value="TreeGrafter"/>
</dbReference>
<accession>A0A9D3QE56</accession>
<comment type="subcellular location">
    <subcellularLocation>
        <location evidence="2">Chromosome</location>
    </subcellularLocation>
    <subcellularLocation>
        <location evidence="1">Nucleus</location>
    </subcellularLocation>
</comment>
<evidence type="ECO:0000259" key="23">
    <source>
        <dbReference type="Pfam" id="PF10482"/>
    </source>
</evidence>
<name>A0A9D3QE56_MEGAT</name>
<dbReference type="PANTHER" id="PTHR15107">
    <property type="entry name" value="RETINOBLASTOMA BINDING PROTEIN 8"/>
    <property type="match status" value="1"/>
</dbReference>
<dbReference type="Proteomes" id="UP001046870">
    <property type="component" value="Chromosome 2"/>
</dbReference>
<evidence type="ECO:0000256" key="14">
    <source>
        <dbReference type="ARBA" id="ARBA00023054"/>
    </source>
</evidence>
<evidence type="ECO:0000256" key="13">
    <source>
        <dbReference type="ARBA" id="ARBA00022833"/>
    </source>
</evidence>
<feature type="region of interest" description="Disordered" evidence="21">
    <location>
        <begin position="630"/>
        <end position="680"/>
    </location>
</feature>
<dbReference type="GO" id="GO:0003684">
    <property type="term" value="F:damaged DNA binding"/>
    <property type="evidence" value="ECO:0007669"/>
    <property type="project" value="TreeGrafter"/>
</dbReference>
<feature type="region of interest" description="Disordered" evidence="21">
    <location>
        <begin position="760"/>
        <end position="786"/>
    </location>
</feature>
<keyword evidence="16" id="KW-0234">DNA repair</keyword>
<keyword evidence="11" id="KW-0498">Mitosis</keyword>
<keyword evidence="10" id="KW-0227">DNA damage</keyword>
<proteinExistence type="inferred from homology"/>
<keyword evidence="9" id="KW-0255">Endonuclease</keyword>
<evidence type="ECO:0000256" key="16">
    <source>
        <dbReference type="ARBA" id="ARBA00023204"/>
    </source>
</evidence>
<dbReference type="Pfam" id="PF08573">
    <property type="entry name" value="SAE2"/>
    <property type="match status" value="1"/>
</dbReference>
<evidence type="ECO:0000256" key="17">
    <source>
        <dbReference type="ARBA" id="ARBA00023242"/>
    </source>
</evidence>
<evidence type="ECO:0000256" key="11">
    <source>
        <dbReference type="ARBA" id="ARBA00022776"/>
    </source>
</evidence>
<feature type="compositionally biased region" description="Polar residues" evidence="21">
    <location>
        <begin position="278"/>
        <end position="293"/>
    </location>
</feature>
<evidence type="ECO:0000256" key="6">
    <source>
        <dbReference type="ARBA" id="ARBA00022553"/>
    </source>
</evidence>
<dbReference type="AlphaFoldDB" id="A0A9D3QE56"/>
<keyword evidence="18" id="KW-0469">Meiosis</keyword>
<keyword evidence="17" id="KW-0539">Nucleus</keyword>
<dbReference type="InterPro" id="IPR013882">
    <property type="entry name" value="Ctp1_C"/>
</dbReference>
<dbReference type="OrthoDB" id="5801062at2759"/>
<feature type="compositionally biased region" description="Polar residues" evidence="21">
    <location>
        <begin position="475"/>
        <end position="485"/>
    </location>
</feature>
<dbReference type="InterPro" id="IPR019518">
    <property type="entry name" value="CtIP_N"/>
</dbReference>
<evidence type="ECO:0000256" key="7">
    <source>
        <dbReference type="ARBA" id="ARBA00022618"/>
    </source>
</evidence>
<evidence type="ECO:0000256" key="10">
    <source>
        <dbReference type="ARBA" id="ARBA00022763"/>
    </source>
</evidence>
<feature type="compositionally biased region" description="Acidic residues" evidence="21">
    <location>
        <begin position="630"/>
        <end position="651"/>
    </location>
</feature>
<feature type="coiled-coil region" evidence="20">
    <location>
        <begin position="32"/>
        <end position="87"/>
    </location>
</feature>
<feature type="compositionally biased region" description="Polar residues" evidence="21">
    <location>
        <begin position="145"/>
        <end position="157"/>
    </location>
</feature>
<dbReference type="PANTHER" id="PTHR15107:SF4">
    <property type="entry name" value="DNA ENDONUCLEASE RBBP8"/>
    <property type="match status" value="1"/>
</dbReference>
<dbReference type="GO" id="GO:0005694">
    <property type="term" value="C:chromosome"/>
    <property type="evidence" value="ECO:0007669"/>
    <property type="project" value="UniProtKB-SubCell"/>
</dbReference>
<keyword evidence="5" id="KW-0158">Chromosome</keyword>
<dbReference type="GO" id="GO:0051321">
    <property type="term" value="P:meiotic cell cycle"/>
    <property type="evidence" value="ECO:0007669"/>
    <property type="project" value="UniProtKB-KW"/>
</dbReference>
<dbReference type="InterPro" id="IPR033316">
    <property type="entry name" value="RBBP8-like"/>
</dbReference>
<evidence type="ECO:0000256" key="3">
    <source>
        <dbReference type="ARBA" id="ARBA00007496"/>
    </source>
</evidence>
<keyword evidence="25" id="KW-1185">Reference proteome</keyword>
<keyword evidence="12" id="KW-0378">Hydrolase</keyword>
<feature type="region of interest" description="Disordered" evidence="21">
    <location>
        <begin position="278"/>
        <end position="329"/>
    </location>
</feature>
<keyword evidence="8" id="KW-0540">Nuclease</keyword>
<feature type="region of interest" description="Disordered" evidence="21">
    <location>
        <begin position="375"/>
        <end position="431"/>
    </location>
</feature>
<dbReference type="GO" id="GO:0051301">
    <property type="term" value="P:cell division"/>
    <property type="evidence" value="ECO:0007669"/>
    <property type="project" value="UniProtKB-KW"/>
</dbReference>
<feature type="region of interest" description="Disordered" evidence="21">
    <location>
        <begin position="537"/>
        <end position="559"/>
    </location>
</feature>
<keyword evidence="13" id="KW-0862">Zinc</keyword>
<dbReference type="GO" id="GO:0005634">
    <property type="term" value="C:nucleus"/>
    <property type="evidence" value="ECO:0007669"/>
    <property type="project" value="UniProtKB-SubCell"/>
</dbReference>
<feature type="region of interest" description="Disordered" evidence="21">
    <location>
        <begin position="440"/>
        <end position="459"/>
    </location>
</feature>
<dbReference type="EMBL" id="JAFDVH010000002">
    <property type="protein sequence ID" value="KAG7488816.1"/>
    <property type="molecule type" value="Genomic_DNA"/>
</dbReference>
<evidence type="ECO:0000256" key="2">
    <source>
        <dbReference type="ARBA" id="ARBA00004286"/>
    </source>
</evidence>
<keyword evidence="7" id="KW-0132">Cell division</keyword>
<feature type="compositionally biased region" description="Polar residues" evidence="21">
    <location>
        <begin position="375"/>
        <end position="385"/>
    </location>
</feature>
<evidence type="ECO:0000256" key="5">
    <source>
        <dbReference type="ARBA" id="ARBA00022454"/>
    </source>
</evidence>
<reference evidence="24" key="1">
    <citation type="submission" date="2021-01" db="EMBL/GenBank/DDBJ databases">
        <authorList>
            <person name="Zahm M."/>
            <person name="Roques C."/>
            <person name="Cabau C."/>
            <person name="Klopp C."/>
            <person name="Donnadieu C."/>
            <person name="Jouanno E."/>
            <person name="Lampietro C."/>
            <person name="Louis A."/>
            <person name="Herpin A."/>
            <person name="Echchiki A."/>
            <person name="Berthelot C."/>
            <person name="Parey E."/>
            <person name="Roest-Crollius H."/>
            <person name="Braasch I."/>
            <person name="Postlethwait J."/>
            <person name="Bobe J."/>
            <person name="Montfort J."/>
            <person name="Bouchez O."/>
            <person name="Begum T."/>
            <person name="Mejri S."/>
            <person name="Adams A."/>
            <person name="Chen W.-J."/>
            <person name="Guiguen Y."/>
        </authorList>
    </citation>
    <scope>NUCLEOTIDE SEQUENCE</scope>
    <source>
        <strain evidence="24">YG-15Mar2019-1</strain>
        <tissue evidence="24">Brain</tissue>
    </source>
</reference>
<keyword evidence="15" id="KW-0238">DNA-binding</keyword>
<evidence type="ECO:0000256" key="19">
    <source>
        <dbReference type="ARBA" id="ARBA00023306"/>
    </source>
</evidence>
<gene>
    <name evidence="24" type="ORF">MATL_G00038400</name>
</gene>
<feature type="domain" description="DNA endonuclease Ctp1 N-terminal" evidence="23">
    <location>
        <begin position="24"/>
        <end position="142"/>
    </location>
</feature>
<evidence type="ECO:0000256" key="18">
    <source>
        <dbReference type="ARBA" id="ARBA00023254"/>
    </source>
</evidence>
<dbReference type="Pfam" id="PF10482">
    <property type="entry name" value="CtIP_N"/>
    <property type="match status" value="1"/>
</dbReference>
<evidence type="ECO:0000259" key="22">
    <source>
        <dbReference type="Pfam" id="PF08573"/>
    </source>
</evidence>
<evidence type="ECO:0000313" key="24">
    <source>
        <dbReference type="EMBL" id="KAG7488816.1"/>
    </source>
</evidence>
<protein>
    <recommendedName>
        <fullName evidence="4">DNA endonuclease RBBP8</fullName>
    </recommendedName>
</protein>
<feature type="domain" description="DNA endonuclease activator Ctp1 C-terminal" evidence="22">
    <location>
        <begin position="714"/>
        <end position="749"/>
    </location>
</feature>
<comment type="similarity">
    <text evidence="3">Belongs to the COM1/SAE2/CtIP family.</text>
</comment>
<organism evidence="24 25">
    <name type="scientific">Megalops atlanticus</name>
    <name type="common">Tarpon</name>
    <name type="synonym">Clupea gigantea</name>
    <dbReference type="NCBI Taxonomy" id="7932"/>
    <lineage>
        <taxon>Eukaryota</taxon>
        <taxon>Metazoa</taxon>
        <taxon>Chordata</taxon>
        <taxon>Craniata</taxon>
        <taxon>Vertebrata</taxon>
        <taxon>Euteleostomi</taxon>
        <taxon>Actinopterygii</taxon>
        <taxon>Neopterygii</taxon>
        <taxon>Teleostei</taxon>
        <taxon>Elopiformes</taxon>
        <taxon>Megalopidae</taxon>
        <taxon>Megalops</taxon>
    </lineage>
</organism>
<dbReference type="GO" id="GO:0004519">
    <property type="term" value="F:endonuclease activity"/>
    <property type="evidence" value="ECO:0007669"/>
    <property type="project" value="UniProtKB-KW"/>
</dbReference>
<evidence type="ECO:0000256" key="1">
    <source>
        <dbReference type="ARBA" id="ARBA00004123"/>
    </source>
</evidence>
<evidence type="ECO:0000313" key="25">
    <source>
        <dbReference type="Proteomes" id="UP001046870"/>
    </source>
</evidence>